<feature type="compositionally biased region" description="Polar residues" evidence="4">
    <location>
        <begin position="1261"/>
        <end position="1273"/>
    </location>
</feature>
<protein>
    <submittedName>
        <fullName evidence="7">Uncharacterized protein</fullName>
    </submittedName>
</protein>
<feature type="compositionally biased region" description="Basic and acidic residues" evidence="4">
    <location>
        <begin position="174"/>
        <end position="183"/>
    </location>
</feature>
<feature type="domain" description="DUF7593" evidence="5">
    <location>
        <begin position="1072"/>
        <end position="1221"/>
    </location>
</feature>
<dbReference type="Gene3D" id="1.25.40.20">
    <property type="entry name" value="Ankyrin repeat-containing domain"/>
    <property type="match status" value="2"/>
</dbReference>
<feature type="region of interest" description="Disordered" evidence="4">
    <location>
        <begin position="651"/>
        <end position="992"/>
    </location>
</feature>
<evidence type="ECO:0000256" key="4">
    <source>
        <dbReference type="SAM" id="MobiDB-lite"/>
    </source>
</evidence>
<dbReference type="InterPro" id="IPR056485">
    <property type="entry name" value="ARM_KRIT1"/>
</dbReference>
<feature type="compositionally biased region" description="Basic and acidic residues" evidence="4">
    <location>
        <begin position="699"/>
        <end position="776"/>
    </location>
</feature>
<dbReference type="GO" id="GO:0004842">
    <property type="term" value="F:ubiquitin-protein transferase activity"/>
    <property type="evidence" value="ECO:0007669"/>
    <property type="project" value="TreeGrafter"/>
</dbReference>
<dbReference type="InterPro" id="IPR036770">
    <property type="entry name" value="Ankyrin_rpt-contain_sf"/>
</dbReference>
<evidence type="ECO:0000256" key="3">
    <source>
        <dbReference type="PROSITE-ProRule" id="PRU00023"/>
    </source>
</evidence>
<dbReference type="SUPFAM" id="SSF48403">
    <property type="entry name" value="Ankyrin repeat"/>
    <property type="match status" value="1"/>
</dbReference>
<dbReference type="PROSITE" id="PS50297">
    <property type="entry name" value="ANK_REP_REGION"/>
    <property type="match status" value="2"/>
</dbReference>
<dbReference type="GO" id="GO:0085020">
    <property type="term" value="P:protein K6-linked ubiquitination"/>
    <property type="evidence" value="ECO:0007669"/>
    <property type="project" value="TreeGrafter"/>
</dbReference>
<feature type="region of interest" description="Disordered" evidence="4">
    <location>
        <begin position="415"/>
        <end position="508"/>
    </location>
</feature>
<accession>F2RU67</accession>
<feature type="repeat" description="ANK" evidence="3">
    <location>
        <begin position="389"/>
        <end position="421"/>
    </location>
</feature>
<feature type="compositionally biased region" description="Basic and acidic residues" evidence="4">
    <location>
        <begin position="656"/>
        <end position="680"/>
    </location>
</feature>
<dbReference type="HOGENOM" id="CLU_002229_1_0_1"/>
<keyword evidence="1" id="KW-0677">Repeat</keyword>
<dbReference type="OrthoDB" id="194358at2759"/>
<proteinExistence type="predicted"/>
<dbReference type="InterPro" id="IPR056015">
    <property type="entry name" value="DUF7593"/>
</dbReference>
<feature type="compositionally biased region" description="Polar residues" evidence="4">
    <location>
        <begin position="867"/>
        <end position="879"/>
    </location>
</feature>
<feature type="region of interest" description="Disordered" evidence="4">
    <location>
        <begin position="1005"/>
        <end position="1032"/>
    </location>
</feature>
<feature type="compositionally biased region" description="Basic and acidic residues" evidence="4">
    <location>
        <begin position="434"/>
        <end position="449"/>
    </location>
</feature>
<evidence type="ECO:0000256" key="1">
    <source>
        <dbReference type="ARBA" id="ARBA00022737"/>
    </source>
</evidence>
<keyword evidence="2 3" id="KW-0040">ANK repeat</keyword>
<feature type="region of interest" description="Disordered" evidence="4">
    <location>
        <begin position="1240"/>
        <end position="1273"/>
    </location>
</feature>
<feature type="compositionally biased region" description="Basic and acidic residues" evidence="4">
    <location>
        <begin position="123"/>
        <end position="132"/>
    </location>
</feature>
<dbReference type="PANTHER" id="PTHR24171">
    <property type="entry name" value="ANKYRIN REPEAT DOMAIN-CONTAINING PROTEIN 39-RELATED"/>
    <property type="match status" value="1"/>
</dbReference>
<feature type="domain" description="KRIT1 ARM-repeats" evidence="6">
    <location>
        <begin position="500"/>
        <end position="649"/>
    </location>
</feature>
<feature type="compositionally biased region" description="Polar residues" evidence="4">
    <location>
        <begin position="133"/>
        <end position="143"/>
    </location>
</feature>
<feature type="compositionally biased region" description="Basic and acidic residues" evidence="4">
    <location>
        <begin position="960"/>
        <end position="992"/>
    </location>
</feature>
<feature type="compositionally biased region" description="Polar residues" evidence="4">
    <location>
        <begin position="161"/>
        <end position="172"/>
    </location>
</feature>
<sequence length="1273" mass="142249">MSDVETASSLPETLNSSHQRANLHLAPKPALDVPRSATSANGDDGRPAAEDADVNDDAVSVKADSEAETIIQSGREELSPEKKKTYIRHVPGQNDKNGLDLASRKTPKFSQPGNWQLGKRKRPDHENDDTRSTLRSNQSSRASSPVPALKQEKIDEPPVLSSIQGPSSPSDDVSTERKPDDKSNHHRKPESATVDTKDVPAGGRRLNHRSNSHGHESAGKSDVYASRRQDRSHSPPIRSHKRVTSDSTHSPPLSNIQKRRKLPPQPLMDQTNHASEGRASPFSASSAGSPPPNPRNRRLTSCDTFPFSPVKQAQNKKLRDQNGRTRLARACAAQEIEAAKCRQAERPEDLNVPDNAGNTPLQIAALEGCAEIVKFLIEAGCDIHTKNIDRDTPLIDAVENGHLDVVKILLDAGANPRVGNAKGDEPYDLVPSDNENRHELRRVLAEAKCRGNRRRKSDDISGQGTSSTKDPRSRGASAASSPDSPPHHAQSPPPQFNRRKTVRSEATRNDLLWTKPTFENLRLFAAKGDMAGVATILNILQKADTESLIAAAKGGHDEVLGLLLGMGNPDPDPEPLTNGNHRAGHDTPMLAAIGRGNIDVIKLLLDQPGFNPTRTDHKNRRFFELAEERRGDNWELERDLLKEAYDEYISAHPKAQKGESRSPRRPRDPLKVAKRPDRDSPSPASVVRKSSSKGAPSHRQNEEGSKELKLQKERKRADGVVSTKDRLPANKMSTREDSHGLMDERDHGQSDRKQKVPSDSRSPREATPHKHGEEPIKRRRLIAGRPPPDHAKRRPSVMSSDSFSGREDVSKAGITEDSNDNGSRSEKRNSILKRSRNSVSPKPSKPRNNESEEAREKHVKKRRILSSEHSSQPQATVEGSKSKVENDTQTSKPRSVHRDSLGLKAEGSKAADHSISHNDKHRSTSRDPTAAKVKRRVSDSGVKAETPSESNAVVKAKHERHAEKEHAPTEAELERAAEKAQAKARKEAEDAKIAAEKAAIIEREKAEQEERRLEEERKKQEEERKEEEERKRKEIEQRRARQAEEEHQRRVEQERLRLARIRREQEEQEQRRRDALPHRLRTAANLIGANDPRARSHEFLKRVMPILQATRDDLEPLCEPELKNEKWILNFYVALLLATNDLQLSQYPSWEKRVATPTQRSNIWDCSGPMLSNPQQLNPVKAGVNDYSRIYQETKPLYEKMEHVFWVKCSDFMDLVPHIPHLHGLNITFVSMHIDPEPSASLQDKSHIVNGDHSSHHPLINGTSEPNGVNHSS</sequence>
<feature type="compositionally biased region" description="Low complexity" evidence="4">
    <location>
        <begin position="474"/>
        <end position="490"/>
    </location>
</feature>
<name>F2RU67_TRIT1</name>
<dbReference type="Pfam" id="PF12796">
    <property type="entry name" value="Ank_2"/>
    <property type="match status" value="1"/>
</dbReference>
<dbReference type="EMBL" id="GG698485">
    <property type="protein sequence ID" value="EGD94866.1"/>
    <property type="molecule type" value="Genomic_DNA"/>
</dbReference>
<dbReference type="Proteomes" id="UP000009172">
    <property type="component" value="Unassembled WGS sequence"/>
</dbReference>
<evidence type="ECO:0000259" key="5">
    <source>
        <dbReference type="Pfam" id="PF24513"/>
    </source>
</evidence>
<dbReference type="AlphaFoldDB" id="F2RU67"/>
<dbReference type="InterPro" id="IPR002110">
    <property type="entry name" value="Ankyrin_rpt"/>
</dbReference>
<evidence type="ECO:0000313" key="7">
    <source>
        <dbReference type="EMBL" id="EGD94866.1"/>
    </source>
</evidence>
<feature type="compositionally biased region" description="Basic and acidic residues" evidence="4">
    <location>
        <begin position="74"/>
        <end position="84"/>
    </location>
</feature>
<feature type="compositionally biased region" description="Basic and acidic residues" evidence="4">
    <location>
        <begin position="213"/>
        <end position="233"/>
    </location>
</feature>
<feature type="compositionally biased region" description="Polar residues" evidence="4">
    <location>
        <begin position="1"/>
        <end position="20"/>
    </location>
</feature>
<dbReference type="PANTHER" id="PTHR24171:SF8">
    <property type="entry name" value="BRCA1-ASSOCIATED RING DOMAIN PROTEIN 1"/>
    <property type="match status" value="1"/>
</dbReference>
<dbReference type="Pfam" id="PF24513">
    <property type="entry name" value="DUF7593"/>
    <property type="match status" value="1"/>
</dbReference>
<organism evidence="7 8">
    <name type="scientific">Trichophyton tonsurans (strain CBS 112818)</name>
    <name type="common">Scalp ringworm fungus</name>
    <dbReference type="NCBI Taxonomy" id="647933"/>
    <lineage>
        <taxon>Eukaryota</taxon>
        <taxon>Fungi</taxon>
        <taxon>Dikarya</taxon>
        <taxon>Ascomycota</taxon>
        <taxon>Pezizomycotina</taxon>
        <taxon>Eurotiomycetes</taxon>
        <taxon>Eurotiomycetidae</taxon>
        <taxon>Onygenales</taxon>
        <taxon>Arthrodermataceae</taxon>
        <taxon>Trichophyton</taxon>
    </lineage>
</organism>
<evidence type="ECO:0000259" key="6">
    <source>
        <dbReference type="Pfam" id="PF24521"/>
    </source>
</evidence>
<reference evidence="8" key="1">
    <citation type="journal article" date="2012" name="MBio">
        <title>Comparative genome analysis of Trichophyton rubrum and related dermatophytes reveals candidate genes involved in infection.</title>
        <authorList>
            <person name="Martinez D.A."/>
            <person name="Oliver B.G."/>
            <person name="Graeser Y."/>
            <person name="Goldberg J.M."/>
            <person name="Li W."/>
            <person name="Martinez-Rossi N.M."/>
            <person name="Monod M."/>
            <person name="Shelest E."/>
            <person name="Barton R.C."/>
            <person name="Birch E."/>
            <person name="Brakhage A.A."/>
            <person name="Chen Z."/>
            <person name="Gurr S.J."/>
            <person name="Heiman D."/>
            <person name="Heitman J."/>
            <person name="Kosti I."/>
            <person name="Rossi A."/>
            <person name="Saif S."/>
            <person name="Samalova M."/>
            <person name="Saunders C.W."/>
            <person name="Shea T."/>
            <person name="Summerbell R.C."/>
            <person name="Xu J."/>
            <person name="Young S."/>
            <person name="Zeng Q."/>
            <person name="Birren B.W."/>
            <person name="Cuomo C.A."/>
            <person name="White T.C."/>
        </authorList>
    </citation>
    <scope>NUCLEOTIDE SEQUENCE [LARGE SCALE GENOMIC DNA]</scope>
    <source>
        <strain evidence="8">CBS 112818</strain>
    </source>
</reference>
<feature type="compositionally biased region" description="Low complexity" evidence="4">
    <location>
        <begin position="277"/>
        <end position="288"/>
    </location>
</feature>
<gene>
    <name evidence="7" type="ORF">TESG_02369</name>
</gene>
<feature type="repeat" description="ANK" evidence="3">
    <location>
        <begin position="356"/>
        <end position="388"/>
    </location>
</feature>
<feature type="region of interest" description="Disordered" evidence="4">
    <location>
        <begin position="1"/>
        <end position="322"/>
    </location>
</feature>
<evidence type="ECO:0000313" key="8">
    <source>
        <dbReference type="Proteomes" id="UP000009172"/>
    </source>
</evidence>
<feature type="compositionally biased region" description="Polar residues" evidence="4">
    <location>
        <begin position="245"/>
        <end position="256"/>
    </location>
</feature>
<feature type="compositionally biased region" description="Basic and acidic residues" evidence="4">
    <location>
        <begin position="896"/>
        <end position="925"/>
    </location>
</feature>
<evidence type="ECO:0000256" key="2">
    <source>
        <dbReference type="ARBA" id="ARBA00023043"/>
    </source>
</evidence>
<keyword evidence="8" id="KW-1185">Reference proteome</keyword>
<dbReference type="Pfam" id="PF24521">
    <property type="entry name" value="Ank_KRIT1"/>
    <property type="match status" value="1"/>
</dbReference>
<dbReference type="PROSITE" id="PS50088">
    <property type="entry name" value="ANK_REPEAT"/>
    <property type="match status" value="2"/>
</dbReference>
<feature type="compositionally biased region" description="Basic and acidic residues" evidence="4">
    <location>
        <begin position="847"/>
        <end position="856"/>
    </location>
</feature>
<dbReference type="SMART" id="SM00248">
    <property type="entry name" value="ANK"/>
    <property type="match status" value="5"/>
</dbReference>